<evidence type="ECO:0000259" key="1">
    <source>
        <dbReference type="Pfam" id="PF06985"/>
    </source>
</evidence>
<dbReference type="AlphaFoldDB" id="A0A6A5W5P7"/>
<evidence type="ECO:0000313" key="2">
    <source>
        <dbReference type="EMBL" id="KAF1992956.1"/>
    </source>
</evidence>
<dbReference type="PANTHER" id="PTHR24148:SF80">
    <property type="entry name" value="HETEROKARYON INCOMPATIBILITY DOMAIN-CONTAINING PROTEIN"/>
    <property type="match status" value="1"/>
</dbReference>
<proteinExistence type="predicted"/>
<gene>
    <name evidence="2" type="ORF">P154DRAFT_528115</name>
</gene>
<reference evidence="2" key="1">
    <citation type="journal article" date="2020" name="Stud. Mycol.">
        <title>101 Dothideomycetes genomes: a test case for predicting lifestyles and emergence of pathogens.</title>
        <authorList>
            <person name="Haridas S."/>
            <person name="Albert R."/>
            <person name="Binder M."/>
            <person name="Bloem J."/>
            <person name="Labutti K."/>
            <person name="Salamov A."/>
            <person name="Andreopoulos B."/>
            <person name="Baker S."/>
            <person name="Barry K."/>
            <person name="Bills G."/>
            <person name="Bluhm B."/>
            <person name="Cannon C."/>
            <person name="Castanera R."/>
            <person name="Culley D."/>
            <person name="Daum C."/>
            <person name="Ezra D."/>
            <person name="Gonzalez J."/>
            <person name="Henrissat B."/>
            <person name="Kuo A."/>
            <person name="Liang C."/>
            <person name="Lipzen A."/>
            <person name="Lutzoni F."/>
            <person name="Magnuson J."/>
            <person name="Mondo S."/>
            <person name="Nolan M."/>
            <person name="Ohm R."/>
            <person name="Pangilinan J."/>
            <person name="Park H.-J."/>
            <person name="Ramirez L."/>
            <person name="Alfaro M."/>
            <person name="Sun H."/>
            <person name="Tritt A."/>
            <person name="Yoshinaga Y."/>
            <person name="Zwiers L.-H."/>
            <person name="Turgeon B."/>
            <person name="Goodwin S."/>
            <person name="Spatafora J."/>
            <person name="Crous P."/>
            <person name="Grigoriev I."/>
        </authorList>
    </citation>
    <scope>NUCLEOTIDE SEQUENCE</scope>
    <source>
        <strain evidence="2">CBS 123094</strain>
    </source>
</reference>
<dbReference type="Pfam" id="PF06985">
    <property type="entry name" value="HET"/>
    <property type="match status" value="1"/>
</dbReference>
<feature type="domain" description="Heterokaryon incompatibility" evidence="1">
    <location>
        <begin position="60"/>
        <end position="201"/>
    </location>
</feature>
<organism evidence="2 3">
    <name type="scientific">Amniculicola lignicola CBS 123094</name>
    <dbReference type="NCBI Taxonomy" id="1392246"/>
    <lineage>
        <taxon>Eukaryota</taxon>
        <taxon>Fungi</taxon>
        <taxon>Dikarya</taxon>
        <taxon>Ascomycota</taxon>
        <taxon>Pezizomycotina</taxon>
        <taxon>Dothideomycetes</taxon>
        <taxon>Pleosporomycetidae</taxon>
        <taxon>Pleosporales</taxon>
        <taxon>Amniculicolaceae</taxon>
        <taxon>Amniculicola</taxon>
    </lineage>
</organism>
<protein>
    <submittedName>
        <fullName evidence="2">HET-domain-containing protein</fullName>
    </submittedName>
</protein>
<keyword evidence="3" id="KW-1185">Reference proteome</keyword>
<dbReference type="EMBL" id="ML977747">
    <property type="protein sequence ID" value="KAF1992956.1"/>
    <property type="molecule type" value="Genomic_DNA"/>
</dbReference>
<dbReference type="InterPro" id="IPR010730">
    <property type="entry name" value="HET"/>
</dbReference>
<dbReference type="InterPro" id="IPR052895">
    <property type="entry name" value="HetReg/Transcr_Mod"/>
</dbReference>
<sequence>MDPPDIASLTLSDESAPYEYSDLPSTQHIRVLNLKPSHDPNAPLYFGFEVGLIDELEDAYEALSYTWGAAVFPHKLYSHDMPGHFLKITSNLNDALRKLRRPCEDRWIWADAVCINQGNSEEKNFQIPMMGDIYKRARGVVVWLGQGDEEVESAITGLSKLSRMGWDAQKRADVKESRLDSLALERVVNLVYFSRRWIIQELVMNLDVKLLYGKACISWIRFQSAFRSIQLRRIADTSSVKVVSRIITLWNHWMKIHKLSGHSERDDRVTQSLGVFALLSTLESSHCVDSRDILYTLATLATDIHITEPSPEERKPKENIIKTISMGINYADSVETVFCNFARAAISANNGSQVLQALFSRPRSLASMNPRFPSWVPDWRIPASDDYLRGGLGEKEVSLILRQSDQHSFGMALTVKHTHRFPRLRVSAVLPPHGELPCNLTAASKVEIRESVQRFWTSTAHTNQDRKETPQSPVLNPAVILLQGIFPEDSGDISRLYGVFQIKEKYAKQYRVEGPVTLSNLYSPADAWIQTGTSQYSLFAARADRGWVLFGFTQLSPSPGDRLLIYDVPRTSAVHGYSIHMALLLRPLGEGILSKRYHLLGSVTLMAFNCLCTPSRRSSACGFMNPSSRHTWGSFTVELG</sequence>
<dbReference type="Proteomes" id="UP000799779">
    <property type="component" value="Unassembled WGS sequence"/>
</dbReference>
<accession>A0A6A5W5P7</accession>
<dbReference type="PANTHER" id="PTHR24148">
    <property type="entry name" value="ANKYRIN REPEAT DOMAIN-CONTAINING PROTEIN 39 HOMOLOG-RELATED"/>
    <property type="match status" value="1"/>
</dbReference>
<evidence type="ECO:0000313" key="3">
    <source>
        <dbReference type="Proteomes" id="UP000799779"/>
    </source>
</evidence>
<dbReference type="OrthoDB" id="2157530at2759"/>
<name>A0A6A5W5P7_9PLEO</name>